<proteinExistence type="predicted"/>
<dbReference type="SUPFAM" id="SSF57884">
    <property type="entry name" value="Ada DNA repair protein, N-terminal domain (N-Ada 10)"/>
    <property type="match status" value="1"/>
</dbReference>
<accession>A0ABC8EAW6</accession>
<organism evidence="2 3">
    <name type="scientific">Clostridium tetani</name>
    <dbReference type="NCBI Taxonomy" id="1513"/>
    <lineage>
        <taxon>Bacteria</taxon>
        <taxon>Bacillati</taxon>
        <taxon>Bacillota</taxon>
        <taxon>Clostridia</taxon>
        <taxon>Eubacteriales</taxon>
        <taxon>Clostridiaceae</taxon>
        <taxon>Clostridium</taxon>
    </lineage>
</organism>
<name>A0ABC8EAW6_CLOTA</name>
<dbReference type="InterPro" id="IPR035451">
    <property type="entry name" value="Ada-like_dom_sf"/>
</dbReference>
<gene>
    <name evidence="2" type="ORF">K234311028_09540</name>
</gene>
<dbReference type="AlphaFoldDB" id="A0ABC8EAW6"/>
<feature type="region of interest" description="Disordered" evidence="1">
    <location>
        <begin position="97"/>
        <end position="144"/>
    </location>
</feature>
<feature type="compositionally biased region" description="Low complexity" evidence="1">
    <location>
        <begin position="131"/>
        <end position="143"/>
    </location>
</feature>
<dbReference type="RefSeq" id="WP_317723007.1">
    <property type="nucleotide sequence ID" value="NZ_AP026810.1"/>
</dbReference>
<evidence type="ECO:0000256" key="1">
    <source>
        <dbReference type="SAM" id="MobiDB-lite"/>
    </source>
</evidence>
<reference evidence="2 3" key="1">
    <citation type="submission" date="2022-09" db="EMBL/GenBank/DDBJ databases">
        <title>complete genome sequences of Clostridium tetani str. KHSU-234311-028 isolated from soil.</title>
        <authorList>
            <person name="Sekizuka T."/>
            <person name="Shitada C."/>
            <person name="Takahashi M."/>
            <person name="Kuroda M."/>
        </authorList>
    </citation>
    <scope>NUCLEOTIDE SEQUENCE [LARGE SCALE GENOMIC DNA]</scope>
    <source>
        <strain evidence="2 3">KHSU-234311-028</strain>
    </source>
</reference>
<protein>
    <submittedName>
        <fullName evidence="2">Uncharacterized protein</fullName>
    </submittedName>
</protein>
<evidence type="ECO:0000313" key="3">
    <source>
        <dbReference type="Proteomes" id="UP001321763"/>
    </source>
</evidence>
<sequence length="193" mass="21882">MNDENFNKYKEKIVYNFNKYKKHIFAGILSLSLIGNLSAYPYVKNSKNELQVVNTKIEQYKEKVSLSDSYKQQLDKLKATNAGLNDKTNKLEKEKLNLQESNKKLQESNKKLEETNKGLTDSINKVKQESNNRNTSTTNTTNSAKKQGHIVYVTATGGKYHGAGCRYLSRSCYEIDISDAKGRGYTPCSRCSP</sequence>
<dbReference type="EMBL" id="AP026818">
    <property type="protein sequence ID" value="BDR80708.1"/>
    <property type="molecule type" value="Genomic_DNA"/>
</dbReference>
<evidence type="ECO:0000313" key="2">
    <source>
        <dbReference type="EMBL" id="BDR80708.1"/>
    </source>
</evidence>
<feature type="compositionally biased region" description="Basic and acidic residues" evidence="1">
    <location>
        <begin position="97"/>
        <end position="116"/>
    </location>
</feature>
<dbReference type="Proteomes" id="UP001321763">
    <property type="component" value="Chromosome"/>
</dbReference>